<dbReference type="Gene3D" id="3.90.1310.10">
    <property type="entry name" value="Penicillin-binding protein 2a (Domain 2)"/>
    <property type="match status" value="1"/>
</dbReference>
<dbReference type="Gene3D" id="3.30.10.20">
    <property type="match status" value="1"/>
</dbReference>
<dbReference type="Gene3D" id="3.40.710.10">
    <property type="entry name" value="DD-peptidase/beta-lactamase superfamily"/>
    <property type="match status" value="1"/>
</dbReference>
<dbReference type="InterPro" id="IPR012338">
    <property type="entry name" value="Beta-lactam/transpept-like"/>
</dbReference>
<dbReference type="PANTHER" id="PTHR30627">
    <property type="entry name" value="PEPTIDOGLYCAN D,D-TRANSPEPTIDASE"/>
    <property type="match status" value="1"/>
</dbReference>
<dbReference type="EMBL" id="JAHZIJ010000001">
    <property type="protein sequence ID" value="MBW7473655.1"/>
    <property type="molecule type" value="Genomic_DNA"/>
</dbReference>
<dbReference type="SUPFAM" id="SSF56601">
    <property type="entry name" value="beta-lactamase/transpeptidase-like"/>
    <property type="match status" value="1"/>
</dbReference>
<reference evidence="5 6" key="1">
    <citation type="submission" date="2021-07" db="EMBL/GenBank/DDBJ databases">
        <title>Paenibacillus radiodurans sp. nov., isolated from the southeastern edge of Tengger Desert.</title>
        <authorList>
            <person name="Zhang G."/>
        </authorList>
    </citation>
    <scope>NUCLEOTIDE SEQUENCE [LARGE SCALE GENOMIC DNA]</scope>
    <source>
        <strain evidence="5 6">DT7-4</strain>
    </source>
</reference>
<dbReference type="RefSeq" id="WP_219870868.1">
    <property type="nucleotide sequence ID" value="NZ_JAHZIJ010000001.1"/>
</dbReference>
<evidence type="ECO:0000256" key="2">
    <source>
        <dbReference type="ARBA" id="ARBA00007171"/>
    </source>
</evidence>
<dbReference type="SUPFAM" id="SSF54184">
    <property type="entry name" value="Penicillin-binding protein 2x (pbp-2x), c-terminal domain"/>
    <property type="match status" value="2"/>
</dbReference>
<dbReference type="Pfam" id="PF03717">
    <property type="entry name" value="PBP_dimer"/>
    <property type="match status" value="1"/>
</dbReference>
<dbReference type="SMART" id="SM00740">
    <property type="entry name" value="PASTA"/>
    <property type="match status" value="1"/>
</dbReference>
<evidence type="ECO:0000313" key="5">
    <source>
        <dbReference type="EMBL" id="MBW7473655.1"/>
    </source>
</evidence>
<dbReference type="Pfam" id="PF00905">
    <property type="entry name" value="Transpeptidase"/>
    <property type="match status" value="1"/>
</dbReference>
<name>A0ABS7D183_9BACL</name>
<dbReference type="InterPro" id="IPR036138">
    <property type="entry name" value="PBP_dimer_sf"/>
</dbReference>
<dbReference type="InterPro" id="IPR005543">
    <property type="entry name" value="PASTA_dom"/>
</dbReference>
<protein>
    <submittedName>
        <fullName evidence="5">PASTA domain-containing protein</fullName>
    </submittedName>
</protein>
<dbReference type="Proteomes" id="UP000812277">
    <property type="component" value="Unassembled WGS sequence"/>
</dbReference>
<feature type="domain" description="PASTA" evidence="4">
    <location>
        <begin position="598"/>
        <end position="658"/>
    </location>
</feature>
<gene>
    <name evidence="5" type="ORF">K0T92_02720</name>
</gene>
<dbReference type="SUPFAM" id="SSF56519">
    <property type="entry name" value="Penicillin binding protein dimerisation domain"/>
    <property type="match status" value="1"/>
</dbReference>
<accession>A0ABS7D183</accession>
<dbReference type="PANTHER" id="PTHR30627:SF26">
    <property type="entry name" value="PENICILLIN-BINDING PROTEIN 2B"/>
    <property type="match status" value="1"/>
</dbReference>
<comment type="caution">
    <text evidence="5">The sequence shown here is derived from an EMBL/GenBank/DDBJ whole genome shotgun (WGS) entry which is preliminary data.</text>
</comment>
<dbReference type="CDD" id="cd06576">
    <property type="entry name" value="PASTA_Pbp2x-like_1"/>
    <property type="match status" value="1"/>
</dbReference>
<dbReference type="Pfam" id="PF03793">
    <property type="entry name" value="PASTA"/>
    <property type="match status" value="1"/>
</dbReference>
<evidence type="ECO:0000256" key="1">
    <source>
        <dbReference type="ARBA" id="ARBA00004370"/>
    </source>
</evidence>
<organism evidence="5 6">
    <name type="scientific">Paenibacillus oenotherae</name>
    <dbReference type="NCBI Taxonomy" id="1435645"/>
    <lineage>
        <taxon>Bacteria</taxon>
        <taxon>Bacillati</taxon>
        <taxon>Bacillota</taxon>
        <taxon>Bacilli</taxon>
        <taxon>Bacillales</taxon>
        <taxon>Paenibacillaceae</taxon>
        <taxon>Paenibacillus</taxon>
    </lineage>
</organism>
<dbReference type="PROSITE" id="PS51178">
    <property type="entry name" value="PASTA"/>
    <property type="match status" value="1"/>
</dbReference>
<dbReference type="InterPro" id="IPR050515">
    <property type="entry name" value="Beta-lactam/transpept"/>
</dbReference>
<evidence type="ECO:0000313" key="6">
    <source>
        <dbReference type="Proteomes" id="UP000812277"/>
    </source>
</evidence>
<dbReference type="Gene3D" id="3.30.450.330">
    <property type="match status" value="1"/>
</dbReference>
<dbReference type="InterPro" id="IPR005311">
    <property type="entry name" value="PBP_dimer"/>
</dbReference>
<proteinExistence type="inferred from homology"/>
<dbReference type="InterPro" id="IPR001460">
    <property type="entry name" value="PCN-bd_Tpept"/>
</dbReference>
<keyword evidence="6" id="KW-1185">Reference proteome</keyword>
<evidence type="ECO:0000259" key="4">
    <source>
        <dbReference type="PROSITE" id="PS51178"/>
    </source>
</evidence>
<comment type="subcellular location">
    <subcellularLocation>
        <location evidence="1">Membrane</location>
    </subcellularLocation>
</comment>
<comment type="similarity">
    <text evidence="2">Belongs to the transpeptidase family.</text>
</comment>
<evidence type="ECO:0000256" key="3">
    <source>
        <dbReference type="ARBA" id="ARBA00023136"/>
    </source>
</evidence>
<keyword evidence="3" id="KW-0472">Membrane</keyword>
<sequence>MTKRIKLRTLLIGGFITLFFAVLVGRVYWVQVVNADYWADKAREIWSKSETLVPVRGTISDRDGNVLAMDSAAYTVAVNPQLINKLGLEDVIVSKLHNVLNKPESELRDIVTSRGENGEFRRQREVRNEGWKIDKTLADRIDKFTKELKGQYDVEDVGIYLIKEQKRYYPKNNLASHLIGYEAKEGQAKMGLEAALDDVLSGEAGEIKYERDGFGVILENGEVEFKPSRDGKNVKLTIDAEIQHYVESAIKEAYDKYQPKSITAIAADPQTMEILGMANLPDFNPNEYWRGKAEDFDNHATKSLYEPGSTFKIVTLAAAIEEGIFNPDEPYQSGSIRVKGWPRPIYDHKREGWGTISFLDGLKHSSNVAFVKLGYERLQAAKLKDYITKFGFGQKTGIELGDSKGGINFNPSINIEVATAAFGQGRVQVTPIQQVAAVAAVANGGKLLVPHLVKEIEDPVTKKTEVIEPKVVRQVISEKTAKLAGEYLEQVVSDQKIGTGKNAYIEGYRVAGKTGTAQKVEKNGKGYSTDKYVVSFIGYAPVENPKVIVYVVVDEPNDPNAGGGSAAAPVFKDIMLQSLRHLGIKSSLTSTGDKNQQKGQTAQVPDLTDLKLAQAKEELKARSLGVEVVGKGGTVLQQIPKAGSFVSPAQRIYLITEDRSKLAIPNMSGLSLRDALEICSLLQIRVYTEGQGFVTSQMLAKQNGERVIKLKLAPPGEELKSDAENAGKAGD</sequence>